<reference evidence="3 4" key="1">
    <citation type="submission" date="2019-05" db="EMBL/GenBank/DDBJ databases">
        <title>Another draft genome of Portunus trituberculatus and its Hox gene families provides insights of decapod evolution.</title>
        <authorList>
            <person name="Jeong J.-H."/>
            <person name="Song I."/>
            <person name="Kim S."/>
            <person name="Choi T."/>
            <person name="Kim D."/>
            <person name="Ryu S."/>
            <person name="Kim W."/>
        </authorList>
    </citation>
    <scope>NUCLEOTIDE SEQUENCE [LARGE SCALE GENOMIC DNA]</scope>
    <source>
        <tissue evidence="3">Muscle</tissue>
    </source>
</reference>
<feature type="chain" id="PRO_5022947278" evidence="2">
    <location>
        <begin position="19"/>
        <end position="787"/>
    </location>
</feature>
<evidence type="ECO:0000256" key="1">
    <source>
        <dbReference type="SAM" id="MobiDB-lite"/>
    </source>
</evidence>
<dbReference type="AlphaFoldDB" id="A0A5B7GQN0"/>
<dbReference type="Proteomes" id="UP000324222">
    <property type="component" value="Unassembled WGS sequence"/>
</dbReference>
<proteinExistence type="predicted"/>
<organism evidence="3 4">
    <name type="scientific">Portunus trituberculatus</name>
    <name type="common">Swimming crab</name>
    <name type="synonym">Neptunus trituberculatus</name>
    <dbReference type="NCBI Taxonomy" id="210409"/>
    <lineage>
        <taxon>Eukaryota</taxon>
        <taxon>Metazoa</taxon>
        <taxon>Ecdysozoa</taxon>
        <taxon>Arthropoda</taxon>
        <taxon>Crustacea</taxon>
        <taxon>Multicrustacea</taxon>
        <taxon>Malacostraca</taxon>
        <taxon>Eumalacostraca</taxon>
        <taxon>Eucarida</taxon>
        <taxon>Decapoda</taxon>
        <taxon>Pleocyemata</taxon>
        <taxon>Brachyura</taxon>
        <taxon>Eubrachyura</taxon>
        <taxon>Portunoidea</taxon>
        <taxon>Portunidae</taxon>
        <taxon>Portuninae</taxon>
        <taxon>Portunus</taxon>
    </lineage>
</organism>
<evidence type="ECO:0000256" key="2">
    <source>
        <dbReference type="SAM" id="SignalP"/>
    </source>
</evidence>
<name>A0A5B7GQN0_PORTR</name>
<accession>A0A5B7GQN0</accession>
<feature type="region of interest" description="Disordered" evidence="1">
    <location>
        <begin position="15"/>
        <end position="64"/>
    </location>
</feature>
<comment type="caution">
    <text evidence="3">The sequence shown here is derived from an EMBL/GenBank/DDBJ whole genome shotgun (WGS) entry which is preliminary data.</text>
</comment>
<keyword evidence="4" id="KW-1185">Reference proteome</keyword>
<feature type="compositionally biased region" description="Basic and acidic residues" evidence="1">
    <location>
        <begin position="301"/>
        <end position="316"/>
    </location>
</feature>
<feature type="compositionally biased region" description="Low complexity" evidence="1">
    <location>
        <begin position="231"/>
        <end position="242"/>
    </location>
</feature>
<feature type="region of interest" description="Disordered" evidence="1">
    <location>
        <begin position="228"/>
        <end position="331"/>
    </location>
</feature>
<feature type="compositionally biased region" description="Polar residues" evidence="1">
    <location>
        <begin position="124"/>
        <end position="133"/>
    </location>
</feature>
<feature type="region of interest" description="Disordered" evidence="1">
    <location>
        <begin position="77"/>
        <end position="102"/>
    </location>
</feature>
<gene>
    <name evidence="3" type="ORF">E2C01_056556</name>
</gene>
<sequence>MLPHFPALLLLLVSSGGSDFSPSPPPPWKAPSTSHPSPKQPPAGRPEPGRGPDTLTPSPPEIKVRHEVLLDVAGHLLRPSGGHHEDSPASRPGVPRGSHGGLAGQGSFILQLDRMVSLPASALSSGKLNTPSLPASPRPLESSSPGGGVNTWVISAVTGKQQPGQDNHHLTQQKPSPSIAVGYLHHDDHTNANQLISHTWRSASLPHPLTEPGHHDSLAPHVNLRHNNFLSSSSRDSNHPSSLTRPSGKHSLIETKLSTLTGSSSEAKLGHAATAASTRPQKVSQDDDSLAADADTSRGTADVHTRDTRTGDDHTAPGHTSKATVQTTHAVHLKHETWRDDREEGEDIDFPEGSPIILHTKPPLSTELPQHNTHALSLPMSNETDSTLMTKKNSLNYIPRSGRNSEVYVADALLSKTWRRGSEDLAQEAPPTALPAALAAEDGQKKAKNSLFRVGRADRGVGREGGRPGVLFHQREKREAEGTRKNEFVVVDAGANEGQLDMAAGQGQGGGGGGEAAFWEMRKTAVAECRETAGNCAAENHRQKTQKLGRIRSLPASPANRDILGVLPRAGGEDVEESAVVGGKERVKRWSSVLQSYNNLPPGMYSRVFPGSFPHLYSSYHPAADPNMLPRAEALQGGEEGGAGETLLPRGSQVDGRYERKSSRASGVHAGRSSSRAKGANKHVKGERGFTKAPQQRHARSRNRAKRKGECYLCYMYVCFDYSRTSFHPRLLPASDTSASRTKSTNVEIKRWNNTNFTKYYPCHHTNDHHSPHNSPSLTIHHLHHLA</sequence>
<evidence type="ECO:0000313" key="3">
    <source>
        <dbReference type="EMBL" id="MPC62471.1"/>
    </source>
</evidence>
<feature type="region of interest" description="Disordered" evidence="1">
    <location>
        <begin position="124"/>
        <end position="148"/>
    </location>
</feature>
<evidence type="ECO:0000313" key="4">
    <source>
        <dbReference type="Proteomes" id="UP000324222"/>
    </source>
</evidence>
<dbReference type="EMBL" id="VSRR010019719">
    <property type="protein sequence ID" value="MPC62471.1"/>
    <property type="molecule type" value="Genomic_DNA"/>
</dbReference>
<feature type="signal peptide" evidence="2">
    <location>
        <begin position="1"/>
        <end position="18"/>
    </location>
</feature>
<keyword evidence="2" id="KW-0732">Signal</keyword>
<feature type="compositionally biased region" description="Polar residues" evidence="1">
    <location>
        <begin position="256"/>
        <end position="266"/>
    </location>
</feature>
<protein>
    <submittedName>
        <fullName evidence="3">Uncharacterized protein</fullName>
    </submittedName>
</protein>
<feature type="region of interest" description="Disordered" evidence="1">
    <location>
        <begin position="637"/>
        <end position="704"/>
    </location>
</feature>
<feature type="compositionally biased region" description="Basic residues" evidence="1">
    <location>
        <begin position="695"/>
        <end position="704"/>
    </location>
</feature>